<evidence type="ECO:0000256" key="17">
    <source>
        <dbReference type="ARBA" id="ARBA00023319"/>
    </source>
</evidence>
<feature type="domain" description="Protein kinase" evidence="23">
    <location>
        <begin position="1226"/>
        <end position="1501"/>
    </location>
</feature>
<evidence type="ECO:0000256" key="12">
    <source>
        <dbReference type="ARBA" id="ARBA00023136"/>
    </source>
</evidence>
<dbReference type="Gene3D" id="1.10.510.10">
    <property type="entry name" value="Transferase(Phosphotransferase) domain 1"/>
    <property type="match status" value="1"/>
</dbReference>
<keyword evidence="13" id="KW-0829">Tyrosine-protein kinase</keyword>
<keyword evidence="17" id="KW-0393">Immunoglobulin domain</keyword>
<feature type="non-terminal residue" evidence="24">
    <location>
        <position position="1"/>
    </location>
</feature>
<evidence type="ECO:0000313" key="25">
    <source>
        <dbReference type="Proteomes" id="UP000502823"/>
    </source>
</evidence>
<evidence type="ECO:0000256" key="4">
    <source>
        <dbReference type="ARBA" id="ARBA00022679"/>
    </source>
</evidence>
<feature type="compositionally biased region" description="Basic and acidic residues" evidence="21">
    <location>
        <begin position="819"/>
        <end position="828"/>
    </location>
</feature>
<dbReference type="SMART" id="SM00219">
    <property type="entry name" value="TyrKc"/>
    <property type="match status" value="1"/>
</dbReference>
<dbReference type="InterPro" id="IPR011009">
    <property type="entry name" value="Kinase-like_dom_sf"/>
</dbReference>
<feature type="compositionally biased region" description="Polar residues" evidence="21">
    <location>
        <begin position="912"/>
        <end position="927"/>
    </location>
</feature>
<feature type="compositionally biased region" description="Polar residues" evidence="21">
    <location>
        <begin position="416"/>
        <end position="441"/>
    </location>
</feature>
<proteinExistence type="predicted"/>
<keyword evidence="16" id="KW-0325">Glycoprotein</keyword>
<dbReference type="GO" id="GO:0043235">
    <property type="term" value="C:receptor complex"/>
    <property type="evidence" value="ECO:0007669"/>
    <property type="project" value="TreeGrafter"/>
</dbReference>
<dbReference type="InterPro" id="IPR000719">
    <property type="entry name" value="Prot_kinase_dom"/>
</dbReference>
<feature type="compositionally biased region" description="Low complexity" evidence="21">
    <location>
        <begin position="184"/>
        <end position="197"/>
    </location>
</feature>
<keyword evidence="4" id="KW-0808">Transferase</keyword>
<feature type="compositionally biased region" description="Polar residues" evidence="21">
    <location>
        <begin position="1017"/>
        <end position="1028"/>
    </location>
</feature>
<evidence type="ECO:0000256" key="8">
    <source>
        <dbReference type="ARBA" id="ARBA00022741"/>
    </source>
</evidence>
<evidence type="ECO:0000256" key="15">
    <source>
        <dbReference type="ARBA" id="ARBA00023170"/>
    </source>
</evidence>
<feature type="region of interest" description="Disordered" evidence="21">
    <location>
        <begin position="416"/>
        <end position="455"/>
    </location>
</feature>
<dbReference type="PANTHER" id="PTHR24416:SF481">
    <property type="entry name" value="TIE-LIKE RECEPTOR TYROSINE KINASE"/>
    <property type="match status" value="1"/>
</dbReference>
<dbReference type="PANTHER" id="PTHR24416">
    <property type="entry name" value="TYROSINE-PROTEIN KINASE RECEPTOR"/>
    <property type="match status" value="1"/>
</dbReference>
<gene>
    <name evidence="24" type="ORF">Cfor_04727</name>
</gene>
<evidence type="ECO:0000313" key="24">
    <source>
        <dbReference type="EMBL" id="GFG32616.1"/>
    </source>
</evidence>
<feature type="compositionally biased region" description="Basic and acidic residues" evidence="21">
    <location>
        <begin position="1075"/>
        <end position="1085"/>
    </location>
</feature>
<dbReference type="PROSITE" id="PS00107">
    <property type="entry name" value="PROTEIN_KINASE_ATP"/>
    <property type="match status" value="1"/>
</dbReference>
<dbReference type="InterPro" id="IPR050122">
    <property type="entry name" value="RTK"/>
</dbReference>
<feature type="compositionally biased region" description="Polar residues" evidence="21">
    <location>
        <begin position="829"/>
        <end position="838"/>
    </location>
</feature>
<dbReference type="CDD" id="cd00192">
    <property type="entry name" value="PTKc"/>
    <property type="match status" value="1"/>
</dbReference>
<feature type="region of interest" description="Disordered" evidence="21">
    <location>
        <begin position="263"/>
        <end position="296"/>
    </location>
</feature>
<evidence type="ECO:0000256" key="22">
    <source>
        <dbReference type="SAM" id="Phobius"/>
    </source>
</evidence>
<feature type="region of interest" description="Disordered" evidence="21">
    <location>
        <begin position="1166"/>
        <end position="1190"/>
    </location>
</feature>
<dbReference type="GO" id="GO:0005886">
    <property type="term" value="C:plasma membrane"/>
    <property type="evidence" value="ECO:0007669"/>
    <property type="project" value="TreeGrafter"/>
</dbReference>
<dbReference type="FunFam" id="1.10.510.10:FF:000462">
    <property type="entry name" value="Receptor tyrosine kinase"/>
    <property type="match status" value="1"/>
</dbReference>
<dbReference type="PROSITE" id="PS50011">
    <property type="entry name" value="PROTEIN_KINASE_DOM"/>
    <property type="match status" value="1"/>
</dbReference>
<keyword evidence="9" id="KW-0418">Kinase</keyword>
<organism evidence="24 25">
    <name type="scientific">Coptotermes formosanus</name>
    <name type="common">Formosan subterranean termite</name>
    <dbReference type="NCBI Taxonomy" id="36987"/>
    <lineage>
        <taxon>Eukaryota</taxon>
        <taxon>Metazoa</taxon>
        <taxon>Ecdysozoa</taxon>
        <taxon>Arthropoda</taxon>
        <taxon>Hexapoda</taxon>
        <taxon>Insecta</taxon>
        <taxon>Pterygota</taxon>
        <taxon>Neoptera</taxon>
        <taxon>Polyneoptera</taxon>
        <taxon>Dictyoptera</taxon>
        <taxon>Blattodea</taxon>
        <taxon>Blattoidea</taxon>
        <taxon>Termitoidae</taxon>
        <taxon>Rhinotermitidae</taxon>
        <taxon>Coptotermes</taxon>
    </lineage>
</organism>
<evidence type="ECO:0000256" key="5">
    <source>
        <dbReference type="ARBA" id="ARBA00022692"/>
    </source>
</evidence>
<dbReference type="EC" id="2.7.10.1" evidence="2"/>
<keyword evidence="15" id="KW-0675">Receptor</keyword>
<feature type="compositionally biased region" description="Polar residues" evidence="21">
    <location>
        <begin position="802"/>
        <end position="818"/>
    </location>
</feature>
<evidence type="ECO:0000256" key="19">
    <source>
        <dbReference type="ARBA" id="ARBA00056965"/>
    </source>
</evidence>
<feature type="transmembrane region" description="Helical" evidence="22">
    <location>
        <begin position="1127"/>
        <end position="1148"/>
    </location>
</feature>
<evidence type="ECO:0000259" key="23">
    <source>
        <dbReference type="PROSITE" id="PS50011"/>
    </source>
</evidence>
<feature type="region of interest" description="Disordered" evidence="21">
    <location>
        <begin position="874"/>
        <end position="894"/>
    </location>
</feature>
<evidence type="ECO:0000256" key="9">
    <source>
        <dbReference type="ARBA" id="ARBA00022777"/>
    </source>
</evidence>
<feature type="region of interest" description="Disordered" evidence="21">
    <location>
        <begin position="802"/>
        <end position="838"/>
    </location>
</feature>
<evidence type="ECO:0000256" key="10">
    <source>
        <dbReference type="ARBA" id="ARBA00022840"/>
    </source>
</evidence>
<feature type="compositionally biased region" description="Basic residues" evidence="21">
    <location>
        <begin position="1537"/>
        <end position="1546"/>
    </location>
</feature>
<feature type="region of interest" description="Disordered" evidence="21">
    <location>
        <begin position="1526"/>
        <end position="1567"/>
    </location>
</feature>
<evidence type="ECO:0000256" key="20">
    <source>
        <dbReference type="PROSITE-ProRule" id="PRU10141"/>
    </source>
</evidence>
<dbReference type="SUPFAM" id="SSF56112">
    <property type="entry name" value="Protein kinase-like (PK-like)"/>
    <property type="match status" value="1"/>
</dbReference>
<dbReference type="InParanoid" id="A0A6L2PJS9"/>
<feature type="compositionally biased region" description="Polar residues" evidence="21">
    <location>
        <begin position="874"/>
        <end position="884"/>
    </location>
</feature>
<dbReference type="InterPro" id="IPR008266">
    <property type="entry name" value="Tyr_kinase_AS"/>
</dbReference>
<comment type="caution">
    <text evidence="24">The sequence shown here is derived from an EMBL/GenBank/DDBJ whole genome shotgun (WGS) entry which is preliminary data.</text>
</comment>
<feature type="region of interest" description="Disordered" evidence="21">
    <location>
        <begin position="120"/>
        <end position="140"/>
    </location>
</feature>
<dbReference type="GO" id="GO:0005524">
    <property type="term" value="F:ATP binding"/>
    <property type="evidence" value="ECO:0007669"/>
    <property type="project" value="UniProtKB-UniRule"/>
</dbReference>
<keyword evidence="12 22" id="KW-0472">Membrane</keyword>
<dbReference type="Pfam" id="PF07714">
    <property type="entry name" value="PK_Tyr_Ser-Thr"/>
    <property type="match status" value="1"/>
</dbReference>
<feature type="binding site" evidence="20">
    <location>
        <position position="1261"/>
    </location>
    <ligand>
        <name>ATP</name>
        <dbReference type="ChEBI" id="CHEBI:30616"/>
    </ligand>
</feature>
<dbReference type="InterPro" id="IPR017441">
    <property type="entry name" value="Protein_kinase_ATP_BS"/>
</dbReference>
<dbReference type="PROSITE" id="PS00109">
    <property type="entry name" value="PROTEIN_KINASE_TYR"/>
    <property type="match status" value="1"/>
</dbReference>
<feature type="region of interest" description="Disordered" evidence="21">
    <location>
        <begin position="184"/>
        <end position="215"/>
    </location>
</feature>
<evidence type="ECO:0000256" key="6">
    <source>
        <dbReference type="ARBA" id="ARBA00022729"/>
    </source>
</evidence>
<feature type="region of interest" description="Disordered" evidence="21">
    <location>
        <begin position="1003"/>
        <end position="1028"/>
    </location>
</feature>
<comment type="catalytic activity">
    <reaction evidence="18">
        <text>L-tyrosyl-[protein] + ATP = O-phospho-L-tyrosyl-[protein] + ADP + H(+)</text>
        <dbReference type="Rhea" id="RHEA:10596"/>
        <dbReference type="Rhea" id="RHEA-COMP:10136"/>
        <dbReference type="Rhea" id="RHEA-COMP:20101"/>
        <dbReference type="ChEBI" id="CHEBI:15378"/>
        <dbReference type="ChEBI" id="CHEBI:30616"/>
        <dbReference type="ChEBI" id="CHEBI:46858"/>
        <dbReference type="ChEBI" id="CHEBI:61978"/>
        <dbReference type="ChEBI" id="CHEBI:456216"/>
        <dbReference type="EC" id="2.7.10.1"/>
    </reaction>
</comment>
<dbReference type="GO" id="GO:0004714">
    <property type="term" value="F:transmembrane receptor protein tyrosine kinase activity"/>
    <property type="evidence" value="ECO:0007669"/>
    <property type="project" value="UniProtKB-EC"/>
</dbReference>
<dbReference type="FunFam" id="3.30.200.20:FF:000593">
    <property type="entry name" value="Predicted protein"/>
    <property type="match status" value="1"/>
</dbReference>
<evidence type="ECO:0000256" key="11">
    <source>
        <dbReference type="ARBA" id="ARBA00022989"/>
    </source>
</evidence>
<feature type="region of interest" description="Disordered" evidence="21">
    <location>
        <begin position="1055"/>
        <end position="1098"/>
    </location>
</feature>
<dbReference type="EMBL" id="BLKM01000378">
    <property type="protein sequence ID" value="GFG32616.1"/>
    <property type="molecule type" value="Genomic_DNA"/>
</dbReference>
<accession>A0A6L2PJS9</accession>
<keyword evidence="7" id="KW-0677">Repeat</keyword>
<evidence type="ECO:0000256" key="2">
    <source>
        <dbReference type="ARBA" id="ARBA00011902"/>
    </source>
</evidence>
<keyword evidence="3" id="KW-0597">Phosphoprotein</keyword>
<evidence type="ECO:0000256" key="16">
    <source>
        <dbReference type="ARBA" id="ARBA00023180"/>
    </source>
</evidence>
<protein>
    <recommendedName>
        <fullName evidence="2">receptor protein-tyrosine kinase</fullName>
        <ecNumber evidence="2">2.7.10.1</ecNumber>
    </recommendedName>
</protein>
<evidence type="ECO:0000256" key="13">
    <source>
        <dbReference type="ARBA" id="ARBA00023137"/>
    </source>
</evidence>
<dbReference type="PRINTS" id="PR00109">
    <property type="entry name" value="TYRKINASE"/>
</dbReference>
<evidence type="ECO:0000256" key="3">
    <source>
        <dbReference type="ARBA" id="ARBA00022553"/>
    </source>
</evidence>
<dbReference type="OrthoDB" id="8194201at2759"/>
<evidence type="ECO:0000256" key="18">
    <source>
        <dbReference type="ARBA" id="ARBA00051243"/>
    </source>
</evidence>
<feature type="compositionally biased region" description="Polar residues" evidence="21">
    <location>
        <begin position="285"/>
        <end position="296"/>
    </location>
</feature>
<dbReference type="Proteomes" id="UP000502823">
    <property type="component" value="Unassembled WGS sequence"/>
</dbReference>
<dbReference type="InterPro" id="IPR001245">
    <property type="entry name" value="Ser-Thr/Tyr_kinase_cat_dom"/>
</dbReference>
<dbReference type="InterPro" id="IPR020635">
    <property type="entry name" value="Tyr_kinase_cat_dom"/>
</dbReference>
<keyword evidence="10 20" id="KW-0067">ATP-binding</keyword>
<feature type="compositionally biased region" description="Low complexity" evidence="21">
    <location>
        <begin position="263"/>
        <end position="284"/>
    </location>
</feature>
<evidence type="ECO:0000256" key="1">
    <source>
        <dbReference type="ARBA" id="ARBA00004167"/>
    </source>
</evidence>
<feature type="region of interest" description="Disordered" evidence="21">
    <location>
        <begin position="909"/>
        <end position="932"/>
    </location>
</feature>
<comment type="function">
    <text evidence="19">Receptor for basic fibroblast growth factor.</text>
</comment>
<dbReference type="GO" id="GO:0007169">
    <property type="term" value="P:cell surface receptor protein tyrosine kinase signaling pathway"/>
    <property type="evidence" value="ECO:0007669"/>
    <property type="project" value="TreeGrafter"/>
</dbReference>
<keyword evidence="25" id="KW-1185">Reference proteome</keyword>
<keyword evidence="11 22" id="KW-1133">Transmembrane helix</keyword>
<feature type="compositionally biased region" description="Polar residues" evidence="21">
    <location>
        <begin position="1055"/>
        <end position="1074"/>
    </location>
</feature>
<sequence>ERPRFSTLLRGSNPYIVSLETQRDPINSLRKPKITKRFAKEEWKAEVDGQNNVTRLAYRRRSLLRDEVQRTESQKSIAGIRRMYQRLKPAERNKETLEAAESSHGLLAVITNNAKMAELNSTPRKPSEEPADEGNIVTENNNINVDVREIIENETLAKNGTGSNKDVTDEHTVTSEFLLKTNISTTTEISESQSGSTSHRKRRPSPVMRTEAQASPLPMAAALTMSESLYNHFRPLDKEVPEDHLLPFLDFGKKLVPVNAKTTSPVASSSSTSSTNSIESVSTSPRTPTLGQNNLLSTTPLKVTSSNTRTVHIPREDEIHEDMDVSVVKSVVEKNKASRSRGGSLQFLRNLGGLYRKHETPAYEVAANISLVTIAPASSTEKNGLKTELATKSSEFVESNRNELESVQNVSTVVSARSYSSTSNRRQSNADSTGHATTERSVTPPMKNHTNLSSQTPAAVVSINGTHNRSSLASDISKDLAPSPTSQWATPTQLSASSARIEATVATPYLRGRSPLTLRNMTSFALLNRRSPSTYLHLHRHTNALSRLLKPLESTSKPSENISLYNESTVSPEKQIKQDNISVSINLDEKPTVTTTPAIPLETQPESTSIRNGKKESVNIATLQVSVSELIKDGEQFTVNPKQPNSETVFSTKTNASLFEKTVQNVGSNISPQFSVENVTTALITSTSPQSSQTPRMLPTEIPFITSSIQSPTTKILSTAVVTSVSVKGAWPVIVTEIPPLEPTLIPPESYGSHNTQKEPIEYVLESPGRYGVNRSYSNIKESATNKTHYIAISAHTSLPHQFPSNTVATNTTSGGEHTSTHLQKERNAVSNRSQVTTSVKDITLKNTKNVTNISAENEQNNPMTISVNKTRVNKTSKLSSSSREGGLGNVTEADGEAEINTDSALMKTRSRSATPRVSTPKSTTPSPVAHIFRNRSDHPTLVPETVQIKNVTRMLPEYVTRQEDTQSTSLVVTVKSSAPDVEFDFPLLKLYNTSTVWVVPARTTTKPSEESRKSSTEYPSTGNGSAAVTNNADIMEASTHKVIVITKGTESVKNTSGVYEGESSNDTTGQPGSEETRPNAEADVRNGSNSGVNVLLDVGNGLSRNNASVGSPRPGESAARMQGLSVVVYVLSALGIVPVAIGVAFVARYCVQRRRKLLDDTDAYSDISSRRGGRSGGHTGSDLGSPVSGTKLPRVQTHLTWDQEKTAPAVVPVSNTRWEFPRSKLRLQTVLGQGNFGQVLKAEADDISGYEGTTRLVAVKTVKEGASSREKEDLLRELEIMQQLGSHANVVTLLGCCTEKEPYLLIMEYVMYGKLLAFLRDHRTRQHYYNFSEDSDALTSRDLTIFAYCVARGMEYLASKGIIHRDLATRNVLVDHNKMCKIADFGMSRSVRETGDMYEQRHTKGALPIRWMAPESLHYRVFTHKSDVWSFGILMWEIVTLGSTPYPTMGAREVMRRVCDGYRLERPSHCRTELFRVISKCWNADPNKRPDFAALRHEIGALIEASKDGGGYVDLESFAESNKYSYSRSEDQSSHPYHHHRHQHHPQSTSAGLGSRITSDDETVNM</sequence>
<evidence type="ECO:0000256" key="14">
    <source>
        <dbReference type="ARBA" id="ARBA00023157"/>
    </source>
</evidence>
<feature type="region of interest" description="Disordered" evidence="21">
    <location>
        <begin position="469"/>
        <end position="493"/>
    </location>
</feature>
<evidence type="ECO:0000256" key="21">
    <source>
        <dbReference type="SAM" id="MobiDB-lite"/>
    </source>
</evidence>
<keyword evidence="6" id="KW-0732">Signal</keyword>
<comment type="subcellular location">
    <subcellularLocation>
        <location evidence="1">Membrane</location>
        <topology evidence="1">Single-pass membrane protein</topology>
    </subcellularLocation>
</comment>
<feature type="compositionally biased region" description="Polar residues" evidence="21">
    <location>
        <begin position="483"/>
        <end position="493"/>
    </location>
</feature>
<name>A0A6L2PJS9_COPFO</name>
<evidence type="ECO:0000256" key="7">
    <source>
        <dbReference type="ARBA" id="ARBA00022737"/>
    </source>
</evidence>
<keyword evidence="8 20" id="KW-0547">Nucleotide-binding</keyword>
<keyword evidence="14" id="KW-1015">Disulfide bond</keyword>
<keyword evidence="5 22" id="KW-0812">Transmembrane</keyword>
<reference evidence="25" key="1">
    <citation type="submission" date="2020-01" db="EMBL/GenBank/DDBJ databases">
        <title>Draft genome sequence of the Termite Coptotermes fromosanus.</title>
        <authorList>
            <person name="Itakura S."/>
            <person name="Yosikawa Y."/>
            <person name="Umezawa K."/>
        </authorList>
    </citation>
    <scope>NUCLEOTIDE SEQUENCE [LARGE SCALE GENOMIC DNA]</scope>
</reference>
<dbReference type="Gene3D" id="3.30.200.20">
    <property type="entry name" value="Phosphorylase Kinase, domain 1"/>
    <property type="match status" value="1"/>
</dbReference>